<keyword evidence="4 7" id="KW-1133">Transmembrane helix</keyword>
<feature type="transmembrane region" description="Helical" evidence="7">
    <location>
        <begin position="127"/>
        <end position="153"/>
    </location>
</feature>
<feature type="transmembrane region" description="Helical" evidence="7">
    <location>
        <begin position="159"/>
        <end position="178"/>
    </location>
</feature>
<evidence type="ECO:0000313" key="10">
    <source>
        <dbReference type="Proteomes" id="UP000005446"/>
    </source>
</evidence>
<dbReference type="AlphaFoldDB" id="H0ER03"/>
<accession>H0ER03</accession>
<dbReference type="PANTHER" id="PTHR23501">
    <property type="entry name" value="MAJOR FACILITATOR SUPERFAMILY"/>
    <property type="match status" value="1"/>
</dbReference>
<dbReference type="HOGENOM" id="CLU_000960_22_0_1"/>
<evidence type="ECO:0000256" key="5">
    <source>
        <dbReference type="ARBA" id="ARBA00023136"/>
    </source>
</evidence>
<dbReference type="EMBL" id="AGUE01000130">
    <property type="protein sequence ID" value="EHK99054.1"/>
    <property type="molecule type" value="Genomic_DNA"/>
</dbReference>
<dbReference type="Proteomes" id="UP000005446">
    <property type="component" value="Unassembled WGS sequence"/>
</dbReference>
<gene>
    <name evidence="9" type="ORF">M7I_5113</name>
</gene>
<dbReference type="OrthoDB" id="10021397at2759"/>
<keyword evidence="6" id="KW-0325">Glycoprotein</keyword>
<dbReference type="SUPFAM" id="SSF103473">
    <property type="entry name" value="MFS general substrate transporter"/>
    <property type="match status" value="1"/>
</dbReference>
<dbReference type="GO" id="GO:0022857">
    <property type="term" value="F:transmembrane transporter activity"/>
    <property type="evidence" value="ECO:0007669"/>
    <property type="project" value="InterPro"/>
</dbReference>
<dbReference type="PRINTS" id="PR01036">
    <property type="entry name" value="TCRTETB"/>
</dbReference>
<feature type="transmembrane region" description="Helical" evidence="7">
    <location>
        <begin position="289"/>
        <end position="310"/>
    </location>
</feature>
<evidence type="ECO:0000256" key="1">
    <source>
        <dbReference type="ARBA" id="ARBA00004141"/>
    </source>
</evidence>
<evidence type="ECO:0000256" key="3">
    <source>
        <dbReference type="ARBA" id="ARBA00022692"/>
    </source>
</evidence>
<feature type="transmembrane region" description="Helical" evidence="7">
    <location>
        <begin position="190"/>
        <end position="219"/>
    </location>
</feature>
<dbReference type="PROSITE" id="PS50850">
    <property type="entry name" value="MFS"/>
    <property type="match status" value="1"/>
</dbReference>
<keyword evidence="2" id="KW-0813">Transport</keyword>
<evidence type="ECO:0000256" key="7">
    <source>
        <dbReference type="SAM" id="Phobius"/>
    </source>
</evidence>
<keyword evidence="5 7" id="KW-0472">Membrane</keyword>
<dbReference type="GO" id="GO:0005886">
    <property type="term" value="C:plasma membrane"/>
    <property type="evidence" value="ECO:0007669"/>
    <property type="project" value="TreeGrafter"/>
</dbReference>
<feature type="transmembrane region" description="Helical" evidence="7">
    <location>
        <begin position="95"/>
        <end position="115"/>
    </location>
</feature>
<dbReference type="InterPro" id="IPR011701">
    <property type="entry name" value="MFS"/>
</dbReference>
<sequence>MIKLDPQMISYTLVPATSSPPNTKSYRVINDMPQIPKAVHDAKVTIEIELTDFENGVEALVHAPLGIVQKGDWKIEGKEATVLPTIAAELNSGSLFIWAINGYFVGIAAVQPMYGQFSDIYGRRWPMLISVAIFALGSGLCGGATSTVMLIAARVVQGLGAGGIFALVEIIVADLVPLRERQQFMAAIQAFFALGTFVGPVIGGTIVTSWLSFFLPVYFQVLLEVTPEMSGAYLLATVIPLMPAAMFGGWYITKTGRYKPALIAGWVSFSLAAGLFTTLDSTSSPGKWIVFQAFGGIGGGLILTTTIPAIQGSLEEKDVGLATAIWSFVRSLGTIWGGAIPAVIFSSRFDELSYRISDPAVRSLLERGGAYEHAIASFTQSFNDNPILKAQIIDVYTEALKRVWQVLIAFTLAEYGLKVKEKDEDGV</sequence>
<proteinExistence type="predicted"/>
<evidence type="ECO:0000313" key="9">
    <source>
        <dbReference type="EMBL" id="EHK99054.1"/>
    </source>
</evidence>
<comment type="caution">
    <text evidence="9">The sequence shown here is derived from an EMBL/GenBank/DDBJ whole genome shotgun (WGS) entry which is preliminary data.</text>
</comment>
<evidence type="ECO:0000256" key="6">
    <source>
        <dbReference type="ARBA" id="ARBA00023180"/>
    </source>
</evidence>
<comment type="subcellular location">
    <subcellularLocation>
        <location evidence="1">Membrane</location>
        <topology evidence="1">Multi-pass membrane protein</topology>
    </subcellularLocation>
</comment>
<dbReference type="InParanoid" id="H0ER03"/>
<dbReference type="InterPro" id="IPR036259">
    <property type="entry name" value="MFS_trans_sf"/>
</dbReference>
<feature type="transmembrane region" description="Helical" evidence="7">
    <location>
        <begin position="260"/>
        <end position="277"/>
    </location>
</feature>
<keyword evidence="10" id="KW-1185">Reference proteome</keyword>
<keyword evidence="3 7" id="KW-0812">Transmembrane</keyword>
<dbReference type="PANTHER" id="PTHR23501:SF187">
    <property type="entry name" value="MAJOR FACILITATOR SUPERFAMILY (MFS) PROFILE DOMAIN-CONTAINING PROTEIN"/>
    <property type="match status" value="1"/>
</dbReference>
<feature type="domain" description="Major facilitator superfamily (MFS) profile" evidence="8">
    <location>
        <begin position="44"/>
        <end position="427"/>
    </location>
</feature>
<evidence type="ECO:0000256" key="4">
    <source>
        <dbReference type="ARBA" id="ARBA00022989"/>
    </source>
</evidence>
<evidence type="ECO:0000256" key="2">
    <source>
        <dbReference type="ARBA" id="ARBA00022448"/>
    </source>
</evidence>
<name>H0ER03_GLAL7</name>
<reference evidence="9 10" key="1">
    <citation type="journal article" date="2012" name="Eukaryot. Cell">
        <title>Genome sequence of the fungus Glarea lozoyensis: the first genome sequence of a species from the Helotiaceae family.</title>
        <authorList>
            <person name="Youssar L."/>
            <person name="Gruening B.A."/>
            <person name="Erxleben A."/>
            <person name="Guenther S."/>
            <person name="Huettel W."/>
        </authorList>
    </citation>
    <scope>NUCLEOTIDE SEQUENCE [LARGE SCALE GENOMIC DNA]</scope>
    <source>
        <strain evidence="10">ATCC 74030 / MF5533</strain>
    </source>
</reference>
<dbReference type="InterPro" id="IPR020846">
    <property type="entry name" value="MFS_dom"/>
</dbReference>
<dbReference type="Pfam" id="PF07690">
    <property type="entry name" value="MFS_1"/>
    <property type="match status" value="1"/>
</dbReference>
<dbReference type="Gene3D" id="1.20.1250.20">
    <property type="entry name" value="MFS general substrate transporter like domains"/>
    <property type="match status" value="2"/>
</dbReference>
<evidence type="ECO:0000259" key="8">
    <source>
        <dbReference type="PROSITE" id="PS50850"/>
    </source>
</evidence>
<organism evidence="9 10">
    <name type="scientific">Glarea lozoyensis (strain ATCC 74030 / MF5533)</name>
    <dbReference type="NCBI Taxonomy" id="1104152"/>
    <lineage>
        <taxon>Eukaryota</taxon>
        <taxon>Fungi</taxon>
        <taxon>Dikarya</taxon>
        <taxon>Ascomycota</taxon>
        <taxon>Pezizomycotina</taxon>
        <taxon>Leotiomycetes</taxon>
        <taxon>Helotiales</taxon>
        <taxon>Helotiaceae</taxon>
        <taxon>Glarea</taxon>
    </lineage>
</organism>
<feature type="transmembrane region" description="Helical" evidence="7">
    <location>
        <begin position="231"/>
        <end position="253"/>
    </location>
</feature>
<protein>
    <submittedName>
        <fullName evidence="9">Putative Uncharacterized transporter C3H1.06c</fullName>
    </submittedName>
</protein>